<name>A0A5C5ZB97_9BACT</name>
<dbReference type="SUPFAM" id="SSF50494">
    <property type="entry name" value="Trypsin-like serine proteases"/>
    <property type="match status" value="1"/>
</dbReference>
<evidence type="ECO:0008006" key="5">
    <source>
        <dbReference type="Google" id="ProtNLM"/>
    </source>
</evidence>
<feature type="region of interest" description="Disordered" evidence="2">
    <location>
        <begin position="1"/>
        <end position="35"/>
    </location>
</feature>
<gene>
    <name evidence="3" type="ORF">CA13_56170</name>
</gene>
<sequence>MPGPNNRPRRDRYTQYPGSYGSGNPDPGYNDHPFLTPKGYRLFRESPLTETASLPTYPAADGGYVQPSEVHGNVVDGPTFSSPNSFSSPNHRDIPPAVNYKQSHGAIVNVLPSKNFPDVDTLGRIPLTPYFDTQLVVDSDNSQLRAIGKLFIYTQRSSWGDPAMGSAWIAGPSLLVTSAHNLFDTTDRTWSRSLEFYPGYDYYSVTERPKCRITSCHIPRGYFENPTTNNDVAFCYVDRNIGDIVNAEIPLETLTDNHFFNTTAVAIVGYPATSGFDFGKQLWRSRGEYLFSRSSGGDDDYSPVIATNFGGGASGCPWIAKDKKTDRYVAVGVTSGHAKLRYDPGEPNLMATVSPFFGPKMFAKLSDDHVFHQFRAGRNS</sequence>
<dbReference type="InterPro" id="IPR043504">
    <property type="entry name" value="Peptidase_S1_PA_chymotrypsin"/>
</dbReference>
<dbReference type="OrthoDB" id="3507155at2"/>
<organism evidence="3 4">
    <name type="scientific">Novipirellula herctigrandis</name>
    <dbReference type="NCBI Taxonomy" id="2527986"/>
    <lineage>
        <taxon>Bacteria</taxon>
        <taxon>Pseudomonadati</taxon>
        <taxon>Planctomycetota</taxon>
        <taxon>Planctomycetia</taxon>
        <taxon>Pirellulales</taxon>
        <taxon>Pirellulaceae</taxon>
        <taxon>Novipirellula</taxon>
    </lineage>
</organism>
<reference evidence="3 4" key="1">
    <citation type="submission" date="2019-02" db="EMBL/GenBank/DDBJ databases">
        <title>Deep-cultivation of Planctomycetes and their phenomic and genomic characterization uncovers novel biology.</title>
        <authorList>
            <person name="Wiegand S."/>
            <person name="Jogler M."/>
            <person name="Boedeker C."/>
            <person name="Pinto D."/>
            <person name="Vollmers J."/>
            <person name="Rivas-Marin E."/>
            <person name="Kohn T."/>
            <person name="Peeters S.H."/>
            <person name="Heuer A."/>
            <person name="Rast P."/>
            <person name="Oberbeckmann S."/>
            <person name="Bunk B."/>
            <person name="Jeske O."/>
            <person name="Meyerdierks A."/>
            <person name="Storesund J.E."/>
            <person name="Kallscheuer N."/>
            <person name="Luecker S."/>
            <person name="Lage O.M."/>
            <person name="Pohl T."/>
            <person name="Merkel B.J."/>
            <person name="Hornburger P."/>
            <person name="Mueller R.-W."/>
            <person name="Bruemmer F."/>
            <person name="Labrenz M."/>
            <person name="Spormann A.M."/>
            <person name="Op Den Camp H."/>
            <person name="Overmann J."/>
            <person name="Amann R."/>
            <person name="Jetten M.S.M."/>
            <person name="Mascher T."/>
            <person name="Medema M.H."/>
            <person name="Devos D.P."/>
            <person name="Kaster A.-K."/>
            <person name="Ovreas L."/>
            <person name="Rohde M."/>
            <person name="Galperin M.Y."/>
            <person name="Jogler C."/>
        </authorList>
    </citation>
    <scope>NUCLEOTIDE SEQUENCE [LARGE SCALE GENOMIC DNA]</scope>
    <source>
        <strain evidence="3 4">CA13</strain>
    </source>
</reference>
<dbReference type="RefSeq" id="WP_146401712.1">
    <property type="nucleotide sequence ID" value="NZ_SJPJ01000001.1"/>
</dbReference>
<evidence type="ECO:0000313" key="4">
    <source>
        <dbReference type="Proteomes" id="UP000315010"/>
    </source>
</evidence>
<dbReference type="InterPro" id="IPR050966">
    <property type="entry name" value="Glutamyl_endopeptidase"/>
</dbReference>
<dbReference type="AlphaFoldDB" id="A0A5C5ZB97"/>
<proteinExistence type="predicted"/>
<evidence type="ECO:0000313" key="3">
    <source>
        <dbReference type="EMBL" id="TWT84141.1"/>
    </source>
</evidence>
<dbReference type="PANTHER" id="PTHR15462:SF8">
    <property type="entry name" value="SERINE PROTEASE"/>
    <property type="match status" value="1"/>
</dbReference>
<dbReference type="Gene3D" id="2.40.10.10">
    <property type="entry name" value="Trypsin-like serine proteases"/>
    <property type="match status" value="2"/>
</dbReference>
<dbReference type="Proteomes" id="UP000315010">
    <property type="component" value="Unassembled WGS sequence"/>
</dbReference>
<keyword evidence="1" id="KW-0732">Signal</keyword>
<dbReference type="PANTHER" id="PTHR15462">
    <property type="entry name" value="SERINE PROTEASE"/>
    <property type="match status" value="1"/>
</dbReference>
<comment type="caution">
    <text evidence="3">The sequence shown here is derived from an EMBL/GenBank/DDBJ whole genome shotgun (WGS) entry which is preliminary data.</text>
</comment>
<dbReference type="InterPro" id="IPR009003">
    <property type="entry name" value="Peptidase_S1_PA"/>
</dbReference>
<evidence type="ECO:0000256" key="1">
    <source>
        <dbReference type="ARBA" id="ARBA00022729"/>
    </source>
</evidence>
<evidence type="ECO:0000256" key="2">
    <source>
        <dbReference type="SAM" id="MobiDB-lite"/>
    </source>
</evidence>
<dbReference type="EMBL" id="SJPJ01000001">
    <property type="protein sequence ID" value="TWT84141.1"/>
    <property type="molecule type" value="Genomic_DNA"/>
</dbReference>
<accession>A0A5C5ZB97</accession>
<protein>
    <recommendedName>
        <fullName evidence="5">Serine protease</fullName>
    </recommendedName>
</protein>
<keyword evidence="4" id="KW-1185">Reference proteome</keyword>